<accession>A0ACC3BDJ2</accession>
<proteinExistence type="predicted"/>
<keyword evidence="2" id="KW-1185">Reference proteome</keyword>
<gene>
    <name evidence="1" type="ORF">N8T08_008568</name>
</gene>
<name>A0ACC3BDJ2_9EURO</name>
<sequence length="80" mass="9163">MRRKRDFAVNRAGACATRARLEARSHQPQPTRRGALFLKNSMILFSTFTSSSPTSRRTRRLSLRPIPAVKSIDSRVQYTK</sequence>
<dbReference type="EMBL" id="JAOPJF010000006">
    <property type="protein sequence ID" value="KAK1148683.1"/>
    <property type="molecule type" value="Genomic_DNA"/>
</dbReference>
<evidence type="ECO:0000313" key="1">
    <source>
        <dbReference type="EMBL" id="KAK1148683.1"/>
    </source>
</evidence>
<organism evidence="1 2">
    <name type="scientific">Aspergillus melleus</name>
    <dbReference type="NCBI Taxonomy" id="138277"/>
    <lineage>
        <taxon>Eukaryota</taxon>
        <taxon>Fungi</taxon>
        <taxon>Dikarya</taxon>
        <taxon>Ascomycota</taxon>
        <taxon>Pezizomycotina</taxon>
        <taxon>Eurotiomycetes</taxon>
        <taxon>Eurotiomycetidae</taxon>
        <taxon>Eurotiales</taxon>
        <taxon>Aspergillaceae</taxon>
        <taxon>Aspergillus</taxon>
        <taxon>Aspergillus subgen. Circumdati</taxon>
    </lineage>
</organism>
<dbReference type="Proteomes" id="UP001177260">
    <property type="component" value="Unassembled WGS sequence"/>
</dbReference>
<protein>
    <submittedName>
        <fullName evidence="1">Uncharacterized protein</fullName>
    </submittedName>
</protein>
<evidence type="ECO:0000313" key="2">
    <source>
        <dbReference type="Proteomes" id="UP001177260"/>
    </source>
</evidence>
<reference evidence="1 2" key="1">
    <citation type="journal article" date="2023" name="ACS Omega">
        <title>Identification of the Neoaspergillic Acid Biosynthesis Gene Cluster by Establishing an In Vitro CRISPR-Ribonucleoprotein Genetic System in Aspergillus melleus.</title>
        <authorList>
            <person name="Yuan B."/>
            <person name="Grau M.F."/>
            <person name="Murata R.M."/>
            <person name="Torok T."/>
            <person name="Venkateswaran K."/>
            <person name="Stajich J.E."/>
            <person name="Wang C.C.C."/>
        </authorList>
    </citation>
    <scope>NUCLEOTIDE SEQUENCE [LARGE SCALE GENOMIC DNA]</scope>
    <source>
        <strain evidence="1 2">IMV 1140</strain>
    </source>
</reference>
<comment type="caution">
    <text evidence="1">The sequence shown here is derived from an EMBL/GenBank/DDBJ whole genome shotgun (WGS) entry which is preliminary data.</text>
</comment>